<sequence length="141" mass="15576">MGRGLGESVQDTQMCFTHPLSRVVALMKDLHVTTNLYPPFTIITVTGELDAANQHLVREAVETPLTRPDVLLLFDLTHLDFIDSSGMDVILDCYSRLDQAGRVAVCGLSTHQQRLFDLMGITGRIPTYPTLEDALTYGAEP</sequence>
<keyword evidence="5" id="KW-1185">Reference proteome</keyword>
<evidence type="ECO:0000259" key="3">
    <source>
        <dbReference type="PROSITE" id="PS50801"/>
    </source>
</evidence>
<dbReference type="Gene3D" id="3.30.750.24">
    <property type="entry name" value="STAS domain"/>
    <property type="match status" value="1"/>
</dbReference>
<dbReference type="NCBIfam" id="TIGR00377">
    <property type="entry name" value="ant_ant_sig"/>
    <property type="match status" value="1"/>
</dbReference>
<dbReference type="Pfam" id="PF01740">
    <property type="entry name" value="STAS"/>
    <property type="match status" value="1"/>
</dbReference>
<dbReference type="InterPro" id="IPR036513">
    <property type="entry name" value="STAS_dom_sf"/>
</dbReference>
<dbReference type="CDD" id="cd07043">
    <property type="entry name" value="STAS_anti-anti-sigma_factors"/>
    <property type="match status" value="1"/>
</dbReference>
<evidence type="ECO:0000313" key="4">
    <source>
        <dbReference type="EMBL" id="GIH39314.1"/>
    </source>
</evidence>
<feature type="domain" description="STAS" evidence="3">
    <location>
        <begin position="30"/>
        <end position="138"/>
    </location>
</feature>
<dbReference type="EMBL" id="BOOC01000007">
    <property type="protein sequence ID" value="GIH39314.1"/>
    <property type="molecule type" value="Genomic_DNA"/>
</dbReference>
<proteinExistence type="inferred from homology"/>
<reference evidence="4 5" key="1">
    <citation type="submission" date="2021-01" db="EMBL/GenBank/DDBJ databases">
        <title>Whole genome shotgun sequence of Microbispora corallina NBRC 16416.</title>
        <authorList>
            <person name="Komaki H."/>
            <person name="Tamura T."/>
        </authorList>
    </citation>
    <scope>NUCLEOTIDE SEQUENCE [LARGE SCALE GENOMIC DNA]</scope>
    <source>
        <strain evidence="4 5">NBRC 16416</strain>
    </source>
</reference>
<evidence type="ECO:0000256" key="2">
    <source>
        <dbReference type="RuleBase" id="RU003749"/>
    </source>
</evidence>
<comment type="caution">
    <text evidence="4">The sequence shown here is derived from an EMBL/GenBank/DDBJ whole genome shotgun (WGS) entry which is preliminary data.</text>
</comment>
<evidence type="ECO:0000313" key="5">
    <source>
        <dbReference type="Proteomes" id="UP000603904"/>
    </source>
</evidence>
<dbReference type="InterPro" id="IPR002645">
    <property type="entry name" value="STAS_dom"/>
</dbReference>
<dbReference type="Proteomes" id="UP000603904">
    <property type="component" value="Unassembled WGS sequence"/>
</dbReference>
<organism evidence="4 5">
    <name type="scientific">Microbispora corallina</name>
    <dbReference type="NCBI Taxonomy" id="83302"/>
    <lineage>
        <taxon>Bacteria</taxon>
        <taxon>Bacillati</taxon>
        <taxon>Actinomycetota</taxon>
        <taxon>Actinomycetes</taxon>
        <taxon>Streptosporangiales</taxon>
        <taxon>Streptosporangiaceae</taxon>
        <taxon>Microbispora</taxon>
    </lineage>
</organism>
<comment type="similarity">
    <text evidence="1 2">Belongs to the anti-sigma-factor antagonist family.</text>
</comment>
<accession>A0ABQ4FX09</accession>
<name>A0ABQ4FX09_9ACTN</name>
<protein>
    <recommendedName>
        <fullName evidence="2">Anti-sigma factor antagonist</fullName>
    </recommendedName>
</protein>
<dbReference type="PANTHER" id="PTHR33495">
    <property type="entry name" value="ANTI-SIGMA FACTOR ANTAGONIST TM_1081-RELATED-RELATED"/>
    <property type="match status" value="1"/>
</dbReference>
<gene>
    <name evidence="4" type="ORF">Mco01_23140</name>
</gene>
<dbReference type="InterPro" id="IPR003658">
    <property type="entry name" value="Anti-sigma_ant"/>
</dbReference>
<evidence type="ECO:0000256" key="1">
    <source>
        <dbReference type="ARBA" id="ARBA00009013"/>
    </source>
</evidence>
<dbReference type="SUPFAM" id="SSF52091">
    <property type="entry name" value="SpoIIaa-like"/>
    <property type="match status" value="1"/>
</dbReference>
<dbReference type="PROSITE" id="PS50801">
    <property type="entry name" value="STAS"/>
    <property type="match status" value="1"/>
</dbReference>